<sequence length="115" mass="12768">MAIKINVATNVHRIVFHRVSCRSAKTPNGVVAGLPNRSLSRQRPQKMADRSVQEQPGPDSCDCIKQTPRVVAASIRSAVCGMPHWEDTLARTDLGRLNTSWSDAFVTNRATWVNR</sequence>
<evidence type="ECO:0000313" key="2">
    <source>
        <dbReference type="EMBL" id="CEO95734.1"/>
    </source>
</evidence>
<protein>
    <submittedName>
        <fullName evidence="2">Uncharacterized protein</fullName>
    </submittedName>
</protein>
<reference evidence="2 3" key="1">
    <citation type="submission" date="2015-02" db="EMBL/GenBank/DDBJ databases">
        <authorList>
            <person name="Chooi Y.-H."/>
        </authorList>
    </citation>
    <scope>NUCLEOTIDE SEQUENCE [LARGE SCALE GENOMIC DNA]</scope>
    <source>
        <strain evidence="2">E3</strain>
    </source>
</reference>
<gene>
    <name evidence="2" type="ORF">PBRA_004447</name>
</gene>
<dbReference type="Proteomes" id="UP000039324">
    <property type="component" value="Unassembled WGS sequence"/>
</dbReference>
<name>A0A0G4IKP6_PLABS</name>
<organism evidence="2 3">
    <name type="scientific">Plasmodiophora brassicae</name>
    <name type="common">Clubroot disease agent</name>
    <dbReference type="NCBI Taxonomy" id="37360"/>
    <lineage>
        <taxon>Eukaryota</taxon>
        <taxon>Sar</taxon>
        <taxon>Rhizaria</taxon>
        <taxon>Endomyxa</taxon>
        <taxon>Phytomyxea</taxon>
        <taxon>Plasmodiophorida</taxon>
        <taxon>Plasmodiophoridae</taxon>
        <taxon>Plasmodiophora</taxon>
    </lineage>
</organism>
<keyword evidence="3" id="KW-1185">Reference proteome</keyword>
<evidence type="ECO:0000256" key="1">
    <source>
        <dbReference type="SAM" id="MobiDB-lite"/>
    </source>
</evidence>
<feature type="region of interest" description="Disordered" evidence="1">
    <location>
        <begin position="30"/>
        <end position="60"/>
    </location>
</feature>
<accession>A0A0G4IKP6</accession>
<proteinExistence type="predicted"/>
<dbReference type="AlphaFoldDB" id="A0A0G4IKP6"/>
<dbReference type="EMBL" id="CDSF01000035">
    <property type="protein sequence ID" value="CEO95734.1"/>
    <property type="molecule type" value="Genomic_DNA"/>
</dbReference>
<evidence type="ECO:0000313" key="3">
    <source>
        <dbReference type="Proteomes" id="UP000039324"/>
    </source>
</evidence>